<accession>A0AAV9N9G5</accession>
<organism evidence="3 4">
    <name type="scientific">Exophiala bonariae</name>
    <dbReference type="NCBI Taxonomy" id="1690606"/>
    <lineage>
        <taxon>Eukaryota</taxon>
        <taxon>Fungi</taxon>
        <taxon>Dikarya</taxon>
        <taxon>Ascomycota</taxon>
        <taxon>Pezizomycotina</taxon>
        <taxon>Eurotiomycetes</taxon>
        <taxon>Chaetothyriomycetidae</taxon>
        <taxon>Chaetothyriales</taxon>
        <taxon>Herpotrichiellaceae</taxon>
        <taxon>Exophiala</taxon>
    </lineage>
</organism>
<keyword evidence="4" id="KW-1185">Reference proteome</keyword>
<reference evidence="3 4" key="1">
    <citation type="submission" date="2023-08" db="EMBL/GenBank/DDBJ databases">
        <title>Black Yeasts Isolated from many extreme environments.</title>
        <authorList>
            <person name="Coleine C."/>
            <person name="Stajich J.E."/>
            <person name="Selbmann L."/>
        </authorList>
    </citation>
    <scope>NUCLEOTIDE SEQUENCE [LARGE SCALE GENOMIC DNA]</scope>
    <source>
        <strain evidence="3 4">CCFEE 5792</strain>
    </source>
</reference>
<dbReference type="PANTHER" id="PTHR34618">
    <property type="entry name" value="SURFACE PROTEIN MAS1, PUTATIVE-RELATED"/>
    <property type="match status" value="1"/>
</dbReference>
<feature type="signal peptide" evidence="2">
    <location>
        <begin position="1"/>
        <end position="20"/>
    </location>
</feature>
<dbReference type="PANTHER" id="PTHR34618:SF1">
    <property type="entry name" value="SECRETED PROTEIN"/>
    <property type="match status" value="1"/>
</dbReference>
<dbReference type="InterPro" id="IPR021476">
    <property type="entry name" value="Egh16-like"/>
</dbReference>
<comment type="caution">
    <text evidence="3">The sequence shown here is derived from an EMBL/GenBank/DDBJ whole genome shotgun (WGS) entry which is preliminary data.</text>
</comment>
<evidence type="ECO:0000313" key="3">
    <source>
        <dbReference type="EMBL" id="KAK5052558.1"/>
    </source>
</evidence>
<dbReference type="Proteomes" id="UP001358417">
    <property type="component" value="Unassembled WGS sequence"/>
</dbReference>
<dbReference type="AlphaFoldDB" id="A0AAV9N9G5"/>
<dbReference type="RefSeq" id="XP_064706258.1">
    <property type="nucleotide sequence ID" value="XM_064846033.1"/>
</dbReference>
<feature type="region of interest" description="Disordered" evidence="1">
    <location>
        <begin position="125"/>
        <end position="147"/>
    </location>
</feature>
<protein>
    <recommendedName>
        <fullName evidence="5">Cell surface protein</fullName>
    </recommendedName>
</protein>
<evidence type="ECO:0000313" key="4">
    <source>
        <dbReference type="Proteomes" id="UP001358417"/>
    </source>
</evidence>
<evidence type="ECO:0000256" key="2">
    <source>
        <dbReference type="SAM" id="SignalP"/>
    </source>
</evidence>
<dbReference type="GeneID" id="89970631"/>
<name>A0AAV9N9G5_9EURO</name>
<sequence>MHFRTSTAVVLATIVSQAFSHCVLTSITGANGVTMPGLSVIDGTPRDCASPLCGSEADTSVIRRNGPPLGKTSGGGEVDAAAAVAKFMGNGANAAARFKRNLLGSRYGSKRRALLDGLSDLLGGGGASGGGKASEASGTKTPKGTVEDGVAKAAGKGATSGLPTVGADGVIDMVMHQVNQDGAGPMTAAIDPTSGGTSEAAFQPAQMIADVPGAIAGISGTTTTDFPIKVQMPAGMTCSGTVAGVKNVCVVRVKNSTPAGPFGGSAVFTQEGAATASTGNSTAAAKRDVPFIFDA</sequence>
<evidence type="ECO:0000256" key="1">
    <source>
        <dbReference type="SAM" id="MobiDB-lite"/>
    </source>
</evidence>
<keyword evidence="2" id="KW-0732">Signal</keyword>
<evidence type="ECO:0008006" key="5">
    <source>
        <dbReference type="Google" id="ProtNLM"/>
    </source>
</evidence>
<dbReference type="Pfam" id="PF11327">
    <property type="entry name" value="Egh16-like"/>
    <property type="match status" value="1"/>
</dbReference>
<dbReference type="EMBL" id="JAVRRD010000013">
    <property type="protein sequence ID" value="KAK5052558.1"/>
    <property type="molecule type" value="Genomic_DNA"/>
</dbReference>
<gene>
    <name evidence="3" type="ORF">LTR84_002423</name>
</gene>
<feature type="chain" id="PRO_5044024151" description="Cell surface protein" evidence="2">
    <location>
        <begin position="21"/>
        <end position="295"/>
    </location>
</feature>
<proteinExistence type="predicted"/>